<organism evidence="2 3">
    <name type="scientific">Adineta steineri</name>
    <dbReference type="NCBI Taxonomy" id="433720"/>
    <lineage>
        <taxon>Eukaryota</taxon>
        <taxon>Metazoa</taxon>
        <taxon>Spiralia</taxon>
        <taxon>Gnathifera</taxon>
        <taxon>Rotifera</taxon>
        <taxon>Eurotatoria</taxon>
        <taxon>Bdelloidea</taxon>
        <taxon>Adinetida</taxon>
        <taxon>Adinetidae</taxon>
        <taxon>Adineta</taxon>
    </lineage>
</organism>
<comment type="caution">
    <text evidence="2">The sequence shown here is derived from an EMBL/GenBank/DDBJ whole genome shotgun (WGS) entry which is preliminary data.</text>
</comment>
<accession>A0A820B6L3</accession>
<gene>
    <name evidence="2" type="ORF">KXQ929_LOCUS39710</name>
</gene>
<proteinExistence type="predicted"/>
<sequence>MYVNENQDKAIWFTYLVGHRYLAGSNGAIRLKGLNSMKTYTIQEINIYPDTDSSTIISQQSLSGDYLMTYGFDPIVNIQRPSVVLELTEYTK</sequence>
<dbReference type="InterPro" id="IPR031705">
    <property type="entry name" value="Glyco_hydro_36_C"/>
</dbReference>
<dbReference type="Gene3D" id="2.60.40.1180">
    <property type="entry name" value="Golgi alpha-mannosidase II"/>
    <property type="match status" value="1"/>
</dbReference>
<feature type="domain" description="Glycosyl hydrolase family 36 C-terminal" evidence="1">
    <location>
        <begin position="1"/>
        <end position="73"/>
    </location>
</feature>
<dbReference type="EMBL" id="CAJOBB010007779">
    <property type="protein sequence ID" value="CAF4194299.1"/>
    <property type="molecule type" value="Genomic_DNA"/>
</dbReference>
<evidence type="ECO:0000259" key="1">
    <source>
        <dbReference type="Pfam" id="PF16874"/>
    </source>
</evidence>
<protein>
    <recommendedName>
        <fullName evidence="1">Glycosyl hydrolase family 36 C-terminal domain-containing protein</fullName>
    </recommendedName>
</protein>
<dbReference type="InterPro" id="IPR013780">
    <property type="entry name" value="Glyco_hydro_b"/>
</dbReference>
<name>A0A820B6L3_9BILA</name>
<evidence type="ECO:0000313" key="3">
    <source>
        <dbReference type="Proteomes" id="UP000663868"/>
    </source>
</evidence>
<reference evidence="2" key="1">
    <citation type="submission" date="2021-02" db="EMBL/GenBank/DDBJ databases">
        <authorList>
            <person name="Nowell W R."/>
        </authorList>
    </citation>
    <scope>NUCLEOTIDE SEQUENCE</scope>
</reference>
<dbReference type="Proteomes" id="UP000663868">
    <property type="component" value="Unassembled WGS sequence"/>
</dbReference>
<evidence type="ECO:0000313" key="2">
    <source>
        <dbReference type="EMBL" id="CAF4194299.1"/>
    </source>
</evidence>
<dbReference type="AlphaFoldDB" id="A0A820B6L3"/>
<dbReference type="Pfam" id="PF16874">
    <property type="entry name" value="Glyco_hydro_36C"/>
    <property type="match status" value="1"/>
</dbReference>